<dbReference type="OrthoDB" id="41532at2759"/>
<keyword evidence="3" id="KW-1185">Reference proteome</keyword>
<sequence>MRLRKQQRKRYKGKGGCDCKEPGNSCLYGNTFSKIMVFSLREYRDSDYAVVREVYSTGFREHCGSIFVMVIRRLWVQAVLLVVFLALLELSGSFLSAMLGVSGVLLAIRVSVQCLLEQGVRLGLSEDLQDIRASYMQPGQVARFWVAELQGGIVGTVAILPCVEERGAWELKRITVLKRFRGQGIAKALCQTALEFVANRGVKRVVLFTSMAQADAHNLYNSLGFKKETEFVWPSLPARLVNFLVYKYAFTVVF</sequence>
<dbReference type="GO" id="GO:0008080">
    <property type="term" value="F:N-acetyltransferase activity"/>
    <property type="evidence" value="ECO:0007669"/>
    <property type="project" value="InterPro"/>
</dbReference>
<dbReference type="PROSITE" id="PS51186">
    <property type="entry name" value="GNAT"/>
    <property type="match status" value="1"/>
</dbReference>
<name>A0A6P3VVH2_CLUHA</name>
<dbReference type="Proteomes" id="UP000515152">
    <property type="component" value="Chromosome 14"/>
</dbReference>
<evidence type="ECO:0000313" key="4">
    <source>
        <dbReference type="RefSeq" id="XP_012682216.2"/>
    </source>
</evidence>
<dbReference type="InterPro" id="IPR016181">
    <property type="entry name" value="Acyl_CoA_acyltransferase"/>
</dbReference>
<dbReference type="AlphaFoldDB" id="A0A6P3VVH2"/>
<feature type="domain" description="N-acetyltransferase" evidence="2">
    <location>
        <begin position="106"/>
        <end position="251"/>
    </location>
</feature>
<proteinExistence type="predicted"/>
<accession>A0A6P3VVH2</accession>
<organism evidence="3 4">
    <name type="scientific">Clupea harengus</name>
    <name type="common">Atlantic herring</name>
    <dbReference type="NCBI Taxonomy" id="7950"/>
    <lineage>
        <taxon>Eukaryota</taxon>
        <taxon>Metazoa</taxon>
        <taxon>Chordata</taxon>
        <taxon>Craniata</taxon>
        <taxon>Vertebrata</taxon>
        <taxon>Euteleostomi</taxon>
        <taxon>Actinopterygii</taxon>
        <taxon>Neopterygii</taxon>
        <taxon>Teleostei</taxon>
        <taxon>Clupei</taxon>
        <taxon>Clupeiformes</taxon>
        <taxon>Clupeoidei</taxon>
        <taxon>Clupeidae</taxon>
        <taxon>Clupea</taxon>
    </lineage>
</organism>
<reference evidence="4" key="1">
    <citation type="submission" date="2025-08" db="UniProtKB">
        <authorList>
            <consortium name="RefSeq"/>
        </authorList>
    </citation>
    <scope>IDENTIFICATION</scope>
</reference>
<keyword evidence="1" id="KW-0808">Transferase</keyword>
<dbReference type="InterPro" id="IPR050769">
    <property type="entry name" value="NAT_camello-type"/>
</dbReference>
<evidence type="ECO:0000259" key="2">
    <source>
        <dbReference type="PROSITE" id="PS51186"/>
    </source>
</evidence>
<protein>
    <submittedName>
        <fullName evidence="4">Probable N-acetyltransferase camello</fullName>
    </submittedName>
</protein>
<evidence type="ECO:0000313" key="3">
    <source>
        <dbReference type="Proteomes" id="UP000515152"/>
    </source>
</evidence>
<dbReference type="SUPFAM" id="SSF55729">
    <property type="entry name" value="Acyl-CoA N-acyltransferases (Nat)"/>
    <property type="match status" value="1"/>
</dbReference>
<dbReference type="RefSeq" id="XP_012682216.2">
    <property type="nucleotide sequence ID" value="XM_012826762.3"/>
</dbReference>
<dbReference type="InterPro" id="IPR000182">
    <property type="entry name" value="GNAT_dom"/>
</dbReference>
<evidence type="ECO:0000256" key="1">
    <source>
        <dbReference type="ARBA" id="ARBA00022679"/>
    </source>
</evidence>
<dbReference type="Pfam" id="PF00583">
    <property type="entry name" value="Acetyltransf_1"/>
    <property type="match status" value="1"/>
</dbReference>
<gene>
    <name evidence="4" type="primary">LOC105899562</name>
</gene>
<dbReference type="Gene3D" id="3.40.630.30">
    <property type="match status" value="1"/>
</dbReference>
<dbReference type="PANTHER" id="PTHR13947">
    <property type="entry name" value="GNAT FAMILY N-ACETYLTRANSFERASE"/>
    <property type="match status" value="1"/>
</dbReference>
<dbReference type="GeneID" id="105899562"/>
<dbReference type="PANTHER" id="PTHR13947:SF60">
    <property type="entry name" value="N-ACETYLTRANSFERASE DOMAIN-CONTAINING PROTEIN"/>
    <property type="match status" value="1"/>
</dbReference>
<dbReference type="CDD" id="cd04301">
    <property type="entry name" value="NAT_SF"/>
    <property type="match status" value="1"/>
</dbReference>
<dbReference type="KEGG" id="char:105899562"/>